<evidence type="ECO:0000313" key="1">
    <source>
        <dbReference type="Proteomes" id="UP000887564"/>
    </source>
</evidence>
<organism evidence="1 2">
    <name type="scientific">Parascaris equorum</name>
    <name type="common">Equine roundworm</name>
    <dbReference type="NCBI Taxonomy" id="6256"/>
    <lineage>
        <taxon>Eukaryota</taxon>
        <taxon>Metazoa</taxon>
        <taxon>Ecdysozoa</taxon>
        <taxon>Nematoda</taxon>
        <taxon>Chromadorea</taxon>
        <taxon>Rhabditida</taxon>
        <taxon>Spirurina</taxon>
        <taxon>Ascaridomorpha</taxon>
        <taxon>Ascaridoidea</taxon>
        <taxon>Ascarididae</taxon>
        <taxon>Parascaris</taxon>
    </lineage>
</organism>
<accession>A0A914SJL9</accession>
<protein>
    <submittedName>
        <fullName evidence="2">Uncharacterized protein</fullName>
    </submittedName>
</protein>
<dbReference type="AlphaFoldDB" id="A0A914SJL9"/>
<name>A0A914SJL9_PAREQ</name>
<dbReference type="Proteomes" id="UP000887564">
    <property type="component" value="Unplaced"/>
</dbReference>
<keyword evidence="1" id="KW-1185">Reference proteome</keyword>
<reference evidence="2" key="1">
    <citation type="submission" date="2022-11" db="UniProtKB">
        <authorList>
            <consortium name="WormBaseParasite"/>
        </authorList>
    </citation>
    <scope>IDENTIFICATION</scope>
</reference>
<sequence length="62" mass="7000">MHRADNGHFQGLRSETCNRWDEGYLSAVCSVPCDLSLHFLKTTEEASLRQCCGHKIMDLCGK</sequence>
<dbReference type="WBParaSite" id="PEQ_0001414701-mRNA-1">
    <property type="protein sequence ID" value="PEQ_0001414701-mRNA-1"/>
    <property type="gene ID" value="PEQ_0001414701"/>
</dbReference>
<evidence type="ECO:0000313" key="2">
    <source>
        <dbReference type="WBParaSite" id="PEQ_0001414701-mRNA-1"/>
    </source>
</evidence>
<proteinExistence type="predicted"/>